<dbReference type="PaxDb" id="73239-Q7RCX9"/>
<dbReference type="InParanoid" id="Q7RCX9"/>
<reference evidence="2 3" key="1">
    <citation type="journal article" date="2002" name="Nature">
        <title>Genome sequence and comparative analysis of the model rodent malaria parasite Plasmodium yoelii yoelii.</title>
        <authorList>
            <person name="Carlton J.M."/>
            <person name="Angiuoli S.V."/>
            <person name="Suh B.B."/>
            <person name="Kooij T.W."/>
            <person name="Pertea M."/>
            <person name="Silva J.C."/>
            <person name="Ermolaeva M.D."/>
            <person name="Allen J.E."/>
            <person name="Selengut J.D."/>
            <person name="Koo H.L."/>
            <person name="Peterson J.D."/>
            <person name="Pop M."/>
            <person name="Kosack D.S."/>
            <person name="Shumway M.F."/>
            <person name="Bidwell S.L."/>
            <person name="Shallom S.J."/>
            <person name="van Aken S.E."/>
            <person name="Riedmuller S.B."/>
            <person name="Feldblyum T.V."/>
            <person name="Cho J.K."/>
            <person name="Quackenbush J."/>
            <person name="Sedegah M."/>
            <person name="Shoaibi A."/>
            <person name="Cummings L.M."/>
            <person name="Florens L."/>
            <person name="Yates J.R."/>
            <person name="Raine J.D."/>
            <person name="Sinden R.E."/>
            <person name="Harris M.A."/>
            <person name="Cunningham D.A."/>
            <person name="Preiser P.R."/>
            <person name="Bergman L.W."/>
            <person name="Vaidya A.B."/>
            <person name="van Lin L.H."/>
            <person name="Janse C.J."/>
            <person name="Waters A.P."/>
            <person name="Smith H.O."/>
            <person name="White O.R."/>
            <person name="Salzberg S.L."/>
            <person name="Venter J.C."/>
            <person name="Fraser C.M."/>
            <person name="Hoffman S.L."/>
            <person name="Gardner M.J."/>
            <person name="Carucci D.J."/>
        </authorList>
    </citation>
    <scope>NUCLEOTIDE SEQUENCE [LARGE SCALE GENOMIC DNA]</scope>
    <source>
        <strain evidence="2 3">17XNL</strain>
    </source>
</reference>
<proteinExistence type="predicted"/>
<comment type="caution">
    <text evidence="2">The sequence shown here is derived from an EMBL/GenBank/DDBJ whole genome shotgun (WGS) entry which is preliminary data.</text>
</comment>
<organism evidence="2 3">
    <name type="scientific">Plasmodium yoelii yoelii</name>
    <dbReference type="NCBI Taxonomy" id="73239"/>
    <lineage>
        <taxon>Eukaryota</taxon>
        <taxon>Sar</taxon>
        <taxon>Alveolata</taxon>
        <taxon>Apicomplexa</taxon>
        <taxon>Aconoidasida</taxon>
        <taxon>Haemosporida</taxon>
        <taxon>Plasmodiidae</taxon>
        <taxon>Plasmodium</taxon>
        <taxon>Plasmodium (Vinckeia)</taxon>
    </lineage>
</organism>
<accession>Q7RCX9</accession>
<dbReference type="Proteomes" id="UP000008553">
    <property type="component" value="Unassembled WGS sequence"/>
</dbReference>
<evidence type="ECO:0000313" key="3">
    <source>
        <dbReference type="Proteomes" id="UP000008553"/>
    </source>
</evidence>
<evidence type="ECO:0000256" key="1">
    <source>
        <dbReference type="SAM" id="Coils"/>
    </source>
</evidence>
<dbReference type="AlphaFoldDB" id="Q7RCX9"/>
<evidence type="ECO:0000313" key="2">
    <source>
        <dbReference type="EMBL" id="EAA17700.1"/>
    </source>
</evidence>
<name>Q7RCX9_PLAYO</name>
<keyword evidence="1" id="KW-0175">Coiled coil</keyword>
<sequence>MIEINKIQQIKILASSKLLELHKTIENILLLSTKNREKRKDDIKIKLEELKKIMNVCKKDCEVILNETEDSKLHLENIYVKELNIRNDHIKKAQENINKIENDIDELTIKKNELYKEYQIICKEINMKNKELSEQMSILSLYKKELNDTEHNYLNKLSNTNKSKHMNQER</sequence>
<keyword evidence="3" id="KW-1185">Reference proteome</keyword>
<feature type="coiled-coil region" evidence="1">
    <location>
        <begin position="83"/>
        <end position="135"/>
    </location>
</feature>
<dbReference type="EMBL" id="AABL01001817">
    <property type="protein sequence ID" value="EAA17700.1"/>
    <property type="molecule type" value="Genomic_DNA"/>
</dbReference>
<protein>
    <submittedName>
        <fullName evidence="2">Uncharacterized protein</fullName>
    </submittedName>
</protein>
<gene>
    <name evidence="2" type="ORF">PY05647</name>
</gene>